<evidence type="ECO:0000256" key="3">
    <source>
        <dbReference type="SAM" id="MobiDB-lite"/>
    </source>
</evidence>
<keyword evidence="6" id="KW-1185">Reference proteome</keyword>
<accession>A0A834YNC7</accession>
<dbReference type="InterPro" id="IPR011009">
    <property type="entry name" value="Kinase-like_dom_sf"/>
</dbReference>
<proteinExistence type="predicted"/>
<name>A0A834YNC7_TETSI</name>
<reference evidence="5 6" key="1">
    <citation type="submission" date="2020-04" db="EMBL/GenBank/DDBJ databases">
        <title>Plant Genome Project.</title>
        <authorList>
            <person name="Zhang R.-G."/>
        </authorList>
    </citation>
    <scope>NUCLEOTIDE SEQUENCE [LARGE SCALE GENOMIC DNA]</scope>
    <source>
        <strain evidence="5">YNK0</strain>
        <tissue evidence="5">Leaf</tissue>
    </source>
</reference>
<dbReference type="Gene3D" id="3.30.200.20">
    <property type="entry name" value="Phosphorylase Kinase, domain 1"/>
    <property type="match status" value="1"/>
</dbReference>
<dbReference type="SUPFAM" id="SSF56112">
    <property type="entry name" value="Protein kinase-like (PK-like)"/>
    <property type="match status" value="1"/>
</dbReference>
<feature type="compositionally biased region" description="Low complexity" evidence="3">
    <location>
        <begin position="37"/>
        <end position="58"/>
    </location>
</feature>
<dbReference type="OMA" id="PRINCEP"/>
<keyword evidence="2" id="KW-0067">ATP-binding</keyword>
<protein>
    <recommendedName>
        <fullName evidence="4">EDR1/CTR1/ARMC3-like peptidase-like domain-containing protein</fullName>
    </recommendedName>
</protein>
<feature type="compositionally biased region" description="Polar residues" evidence="3">
    <location>
        <begin position="19"/>
        <end position="30"/>
    </location>
</feature>
<evidence type="ECO:0000259" key="4">
    <source>
        <dbReference type="Pfam" id="PF14381"/>
    </source>
</evidence>
<dbReference type="PANTHER" id="PTHR46618">
    <property type="entry name" value="ARMADILLO REPEAT-CONTAINING PROTEIN 3"/>
    <property type="match status" value="1"/>
</dbReference>
<sequence>MKHIFKKLHFGSSHDPNRSNDNPPSLSPSCASDHRSASGQSPASPSSSSPTPATPATSVSATAPIAVAVDPPDYFSSEEEFQVQLALAISASNSEFRDDRDNDQIRAAKLLSLGRHRIESVREGEEAAESLSRRYWVSFLDWFEWHWRLGRNENVISLCLDLLVLVFPFDFAYVGILAYQDYSVLDYGEKVADGFYDVYTLTMDPASQGKMPSLADLQTNLNDPGFEVVIVNRSIDSALKELEQVAHCIALDFPTTEVGLLVQRLADIVTDHMGGPVRDANIMMARWMERITELRASLHTSVLPIGSLNIGLSRHRALLFKVNNVGIPCRLVKGCHYTGTDDDAVNIIKLDNEREFLVDLMAEPGTLIPADILSTKDTSFNSYNPRLSKTPTLRTTNDSEVFRTRPDPSQSEYKISNQKFAIKDNITLDRKSSSEMTEWLPSFSSASSGVHSSNGNSKSVIPQLDHLSSTAIATSSWYKGNRGGVVVGDGVKENFNVVPYSQNTMDDSKNLFADLNPFQIEGSDKTSVQNKSVENKINDFQKRRENIPSGPGRPPLPMTWKNRSACNEVPRTKQYEFVEGLTVRNNREANDYNPSSLASSSSIYPEVPNEVSGISYSAGTSYADGDSSRGGNSVLKLGPNQYNKLPSDEGGSQIDRPLMSIKSSEENHYKEYHRDAEVLQNDMVHKKNKSGKNVIGKHDPRKCTHDRFMGSDLKLKDRQSSSSHVDASTSRLDPMLDDVAEWEIPWEDLVIGERIGLGSYGEVYHADWNGTEVAVKKFLDQDFSGDALDEFRSEVNTFVMALDLLLLTCELCWGYKTQEAGMIT</sequence>
<evidence type="ECO:0000256" key="1">
    <source>
        <dbReference type="ARBA" id="ARBA00022737"/>
    </source>
</evidence>
<comment type="caution">
    <text evidence="5">The sequence shown here is derived from an EMBL/GenBank/DDBJ whole genome shotgun (WGS) entry which is preliminary data.</text>
</comment>
<dbReference type="Pfam" id="PF14381">
    <property type="entry name" value="EDR1_CTR1_ARMC3_pept"/>
    <property type="match status" value="1"/>
</dbReference>
<keyword evidence="1" id="KW-0677">Repeat</keyword>
<feature type="binding site" evidence="2">
    <location>
        <position position="777"/>
    </location>
    <ligand>
        <name>ATP</name>
        <dbReference type="ChEBI" id="CHEBI:30616"/>
    </ligand>
</feature>
<evidence type="ECO:0000313" key="6">
    <source>
        <dbReference type="Proteomes" id="UP000655225"/>
    </source>
</evidence>
<dbReference type="GO" id="GO:0005524">
    <property type="term" value="F:ATP binding"/>
    <property type="evidence" value="ECO:0007669"/>
    <property type="project" value="UniProtKB-UniRule"/>
</dbReference>
<keyword evidence="2" id="KW-0547">Nucleotide-binding</keyword>
<dbReference type="Proteomes" id="UP000655225">
    <property type="component" value="Unassembled WGS sequence"/>
</dbReference>
<dbReference type="InterPro" id="IPR052441">
    <property type="entry name" value="Armadillo-Ser/Thr_Kinase"/>
</dbReference>
<feature type="region of interest" description="Disordered" evidence="3">
    <location>
        <begin position="622"/>
        <end position="655"/>
    </location>
</feature>
<gene>
    <name evidence="5" type="ORF">HHK36_022711</name>
</gene>
<evidence type="ECO:0000313" key="5">
    <source>
        <dbReference type="EMBL" id="KAF8392369.1"/>
    </source>
</evidence>
<dbReference type="AlphaFoldDB" id="A0A834YNC7"/>
<dbReference type="EMBL" id="JABCRI010000016">
    <property type="protein sequence ID" value="KAF8392369.1"/>
    <property type="molecule type" value="Genomic_DNA"/>
</dbReference>
<dbReference type="InterPro" id="IPR017441">
    <property type="entry name" value="Protein_kinase_ATP_BS"/>
</dbReference>
<evidence type="ECO:0000256" key="2">
    <source>
        <dbReference type="PROSITE-ProRule" id="PRU10141"/>
    </source>
</evidence>
<dbReference type="OrthoDB" id="7537227at2759"/>
<feature type="region of interest" description="Disordered" evidence="3">
    <location>
        <begin position="1"/>
        <end position="58"/>
    </location>
</feature>
<organism evidence="5 6">
    <name type="scientific">Tetracentron sinense</name>
    <name type="common">Spur-leaf</name>
    <dbReference type="NCBI Taxonomy" id="13715"/>
    <lineage>
        <taxon>Eukaryota</taxon>
        <taxon>Viridiplantae</taxon>
        <taxon>Streptophyta</taxon>
        <taxon>Embryophyta</taxon>
        <taxon>Tracheophyta</taxon>
        <taxon>Spermatophyta</taxon>
        <taxon>Magnoliopsida</taxon>
        <taxon>Trochodendrales</taxon>
        <taxon>Trochodendraceae</taxon>
        <taxon>Tetracentron</taxon>
    </lineage>
</organism>
<dbReference type="InterPro" id="IPR055164">
    <property type="entry name" value="EDR1/CTR1/ARMC3-like_pept-like"/>
</dbReference>
<dbReference type="PROSITE" id="PS00107">
    <property type="entry name" value="PROTEIN_KINASE_ATP"/>
    <property type="match status" value="1"/>
</dbReference>
<feature type="domain" description="EDR1/CTR1/ARMC3-like peptidase-like" evidence="4">
    <location>
        <begin position="179"/>
        <end position="368"/>
    </location>
</feature>
<dbReference type="PANTHER" id="PTHR46618:SF1">
    <property type="entry name" value="ARMADILLO REPEAT-CONTAINING PROTEIN 3"/>
    <property type="match status" value="1"/>
</dbReference>